<evidence type="ECO:0000313" key="2">
    <source>
        <dbReference type="Proteomes" id="UP000233375"/>
    </source>
</evidence>
<evidence type="ECO:0000313" key="1">
    <source>
        <dbReference type="EMBL" id="PKG22849.1"/>
    </source>
</evidence>
<accession>A0A2N0Z022</accession>
<dbReference type="EMBL" id="PISE01000031">
    <property type="protein sequence ID" value="PKG22849.1"/>
    <property type="molecule type" value="Genomic_DNA"/>
</dbReference>
<dbReference type="AlphaFoldDB" id="A0A2N0Z022"/>
<gene>
    <name evidence="1" type="ORF">CWS01_14270</name>
</gene>
<dbReference type="RefSeq" id="WP_101177870.1">
    <property type="nucleotide sequence ID" value="NZ_PISE01000031.1"/>
</dbReference>
<proteinExistence type="predicted"/>
<organism evidence="1 2">
    <name type="scientific">Niallia nealsonii</name>
    <dbReference type="NCBI Taxonomy" id="115979"/>
    <lineage>
        <taxon>Bacteria</taxon>
        <taxon>Bacillati</taxon>
        <taxon>Bacillota</taxon>
        <taxon>Bacilli</taxon>
        <taxon>Bacillales</taxon>
        <taxon>Bacillaceae</taxon>
        <taxon>Niallia</taxon>
    </lineage>
</organism>
<protein>
    <submittedName>
        <fullName evidence="1">Uncharacterized protein</fullName>
    </submittedName>
</protein>
<keyword evidence="2" id="KW-1185">Reference proteome</keyword>
<reference evidence="1 2" key="1">
    <citation type="journal article" date="2003" name="Int. J. Syst. Evol. Microbiol.">
        <title>Bacillus nealsonii sp. nov., isolated from a spacecraft-assembly facility, whose spores are gamma-radiation resistant.</title>
        <authorList>
            <person name="Venkateswaran K."/>
            <person name="Kempf M."/>
            <person name="Chen F."/>
            <person name="Satomi M."/>
            <person name="Nicholson W."/>
            <person name="Kern R."/>
        </authorList>
    </citation>
    <scope>NUCLEOTIDE SEQUENCE [LARGE SCALE GENOMIC DNA]</scope>
    <source>
        <strain evidence="1 2">FO-92</strain>
    </source>
</reference>
<name>A0A2N0Z022_9BACI</name>
<dbReference type="Proteomes" id="UP000233375">
    <property type="component" value="Unassembled WGS sequence"/>
</dbReference>
<comment type="caution">
    <text evidence="1">The sequence shown here is derived from an EMBL/GenBank/DDBJ whole genome shotgun (WGS) entry which is preliminary data.</text>
</comment>
<sequence length="83" mass="9206">MCSLKTSPQIQAQIKPLIFEVDDLFHVNNIDGCEFIYSLLVDKAIISLETDGGWLLNRKIKVIYPDGLLSKPSPDQAAKGDCI</sequence>